<protein>
    <recommendedName>
        <fullName evidence="1">Helicase-associated domain-containing protein</fullName>
    </recommendedName>
</protein>
<accession>A0A7S4IX13</accession>
<dbReference type="PANTHER" id="PTHR33418">
    <property type="entry name" value="HELICASE-ASSOCIATED"/>
    <property type="match status" value="1"/>
</dbReference>
<dbReference type="EMBL" id="HBKQ01024251">
    <property type="protein sequence ID" value="CAE2242315.1"/>
    <property type="molecule type" value="Transcribed_RNA"/>
</dbReference>
<name>A0A7S4IX13_9STRA</name>
<dbReference type="AlphaFoldDB" id="A0A7S4IX13"/>
<reference evidence="2" key="1">
    <citation type="submission" date="2021-01" db="EMBL/GenBank/DDBJ databases">
        <authorList>
            <person name="Corre E."/>
            <person name="Pelletier E."/>
            <person name="Niang G."/>
            <person name="Scheremetjew M."/>
            <person name="Finn R."/>
            <person name="Kale V."/>
            <person name="Holt S."/>
            <person name="Cochrane G."/>
            <person name="Meng A."/>
            <person name="Brown T."/>
            <person name="Cohen L."/>
        </authorList>
    </citation>
    <scope>NUCLEOTIDE SEQUENCE</scope>
    <source>
        <strain evidence="2">Isolate 1302-5</strain>
    </source>
</reference>
<feature type="domain" description="Helicase-associated" evidence="1">
    <location>
        <begin position="237"/>
        <end position="304"/>
    </location>
</feature>
<evidence type="ECO:0000313" key="2">
    <source>
        <dbReference type="EMBL" id="CAE2242315.1"/>
    </source>
</evidence>
<dbReference type="Gene3D" id="6.10.140.530">
    <property type="match status" value="3"/>
</dbReference>
<feature type="domain" description="Helicase-associated" evidence="1">
    <location>
        <begin position="168"/>
        <end position="229"/>
    </location>
</feature>
<evidence type="ECO:0000259" key="1">
    <source>
        <dbReference type="Pfam" id="PF03457"/>
    </source>
</evidence>
<sequence>MRRKLAVISVFVQTIASLNRVDCFTNTPIVPRYHLYQNVKRNEIISALLALTVDDKAGANAAKPAAVSAEPIDPCDVLDPSVFGASFIDRVRELRAYNEEHGDCLVPKRYAENTALGNFVNKQRQLYKKYSKGEKSSMTAERVEVLEELGFSWVVNPAHARKSKNKKLWREKFEGLKRYQKEHGNCRVDSSSELGSWVTTQRKEYRKHCRGEKSALCIEQIELLESVGFERTSAYEDLWSERVTQLKAYKLEHGDCMVPINYAPNPSLAQFVSVQRKNMNLLKRGKKAYGLTKERIKELTDIGFVWSHRDHNLQKWEEDH</sequence>
<proteinExistence type="predicted"/>
<feature type="domain" description="Helicase-associated" evidence="1">
    <location>
        <begin position="88"/>
        <end position="151"/>
    </location>
</feature>
<dbReference type="InterPro" id="IPR005114">
    <property type="entry name" value="Helicase_assoc"/>
</dbReference>
<dbReference type="PANTHER" id="PTHR33418:SF1">
    <property type="entry name" value="HELICASE-ASSOCIATED DOMAIN-CONTAINING PROTEIN"/>
    <property type="match status" value="1"/>
</dbReference>
<dbReference type="Pfam" id="PF03457">
    <property type="entry name" value="HA"/>
    <property type="match status" value="3"/>
</dbReference>
<organism evidence="2">
    <name type="scientific">Odontella aurita</name>
    <dbReference type="NCBI Taxonomy" id="265563"/>
    <lineage>
        <taxon>Eukaryota</taxon>
        <taxon>Sar</taxon>
        <taxon>Stramenopiles</taxon>
        <taxon>Ochrophyta</taxon>
        <taxon>Bacillariophyta</taxon>
        <taxon>Mediophyceae</taxon>
        <taxon>Biddulphiophycidae</taxon>
        <taxon>Eupodiscales</taxon>
        <taxon>Odontellaceae</taxon>
        <taxon>Odontella</taxon>
    </lineage>
</organism>
<gene>
    <name evidence="2" type="ORF">OAUR00152_LOCUS16533</name>
</gene>